<accession>A0A238YCY7</accession>
<gene>
    <name evidence="1" type="ORF">SAMN06265370_11643</name>
</gene>
<dbReference type="OrthoDB" id="7363897at2"/>
<reference evidence="1 2" key="1">
    <citation type="submission" date="2017-06" db="EMBL/GenBank/DDBJ databases">
        <authorList>
            <person name="Kim H.J."/>
            <person name="Triplett B.A."/>
        </authorList>
    </citation>
    <scope>NUCLEOTIDE SEQUENCE [LARGE SCALE GENOMIC DNA]</scope>
    <source>
        <strain evidence="1 2">DSM 29052</strain>
    </source>
</reference>
<protein>
    <submittedName>
        <fullName evidence="1">Uncharacterized protein</fullName>
    </submittedName>
</protein>
<name>A0A238YCY7_9RHOB</name>
<proteinExistence type="predicted"/>
<keyword evidence="2" id="KW-1185">Reference proteome</keyword>
<dbReference type="EMBL" id="FZNN01000016">
    <property type="protein sequence ID" value="SNR69085.1"/>
    <property type="molecule type" value="Genomic_DNA"/>
</dbReference>
<evidence type="ECO:0000313" key="2">
    <source>
        <dbReference type="Proteomes" id="UP000198417"/>
    </source>
</evidence>
<sequence>MIELFFVTCLSVSPTDCQDRSMLFTDITPMTCMMGAQPELAKWANEHPNWQVARWKCQMLRSAEVEA</sequence>
<dbReference type="AlphaFoldDB" id="A0A238YCY7"/>
<organism evidence="1 2">
    <name type="scientific">Puniceibacterium sediminis</name>
    <dbReference type="NCBI Taxonomy" id="1608407"/>
    <lineage>
        <taxon>Bacteria</taxon>
        <taxon>Pseudomonadati</taxon>
        <taxon>Pseudomonadota</taxon>
        <taxon>Alphaproteobacteria</taxon>
        <taxon>Rhodobacterales</taxon>
        <taxon>Paracoccaceae</taxon>
        <taxon>Puniceibacterium</taxon>
    </lineage>
</organism>
<evidence type="ECO:0000313" key="1">
    <source>
        <dbReference type="EMBL" id="SNR69085.1"/>
    </source>
</evidence>
<dbReference type="Proteomes" id="UP000198417">
    <property type="component" value="Unassembled WGS sequence"/>
</dbReference>